<sequence length="241" mass="27245">MNKLTLMICPHDTAKKPDRWFRFIQYLNNQLDVNVHLEVSLDFEDFHQHLDQADIVYANPADSIRLREQGFSAVVRPINLYDEVVYIAHQDIANPTLDSLHEETLATVKSMLPSKVALHSLKEKGIVPAQLLDKSSWLGVINSVSKNEAPFGIVYKDTYQELSSNTKARINAFAESEEKVIFHSIHISPNAMAHKSELERVLLEMNTTPAGKDVLQELNIEGWCKTTSEEISTAKEIMMAA</sequence>
<accession>B4VJW3</accession>
<dbReference type="OrthoDB" id="34246at2"/>
<dbReference type="AlphaFoldDB" id="B4VJW3"/>
<dbReference type="HOGENOM" id="CLU_097531_0_0_3"/>
<proteinExistence type="predicted"/>
<evidence type="ECO:0000313" key="1">
    <source>
        <dbReference type="EMBL" id="EDX77653.1"/>
    </source>
</evidence>
<dbReference type="RefSeq" id="WP_006098914.1">
    <property type="nucleotide sequence ID" value="NZ_DS989843.1"/>
</dbReference>
<evidence type="ECO:0000313" key="2">
    <source>
        <dbReference type="Proteomes" id="UP000003835"/>
    </source>
</evidence>
<organism evidence="1 2">
    <name type="scientific">Coleofasciculus chthonoplastes PCC 7420</name>
    <dbReference type="NCBI Taxonomy" id="118168"/>
    <lineage>
        <taxon>Bacteria</taxon>
        <taxon>Bacillati</taxon>
        <taxon>Cyanobacteriota</taxon>
        <taxon>Cyanophyceae</taxon>
        <taxon>Coleofasciculales</taxon>
        <taxon>Coleofasciculaceae</taxon>
        <taxon>Coleofasciculus</taxon>
    </lineage>
</organism>
<dbReference type="Proteomes" id="UP000003835">
    <property type="component" value="Unassembled WGS sequence"/>
</dbReference>
<reference evidence="1 2" key="1">
    <citation type="submission" date="2008-07" db="EMBL/GenBank/DDBJ databases">
        <authorList>
            <person name="Tandeau de Marsac N."/>
            <person name="Ferriera S."/>
            <person name="Johnson J."/>
            <person name="Kravitz S."/>
            <person name="Beeson K."/>
            <person name="Sutton G."/>
            <person name="Rogers Y.-H."/>
            <person name="Friedman R."/>
            <person name="Frazier M."/>
            <person name="Venter J.C."/>
        </authorList>
    </citation>
    <scope>NUCLEOTIDE SEQUENCE [LARGE SCALE GENOMIC DNA]</scope>
    <source>
        <strain evidence="1 2">PCC 7420</strain>
    </source>
</reference>
<dbReference type="Pfam" id="PF12974">
    <property type="entry name" value="Phosphonate-bd"/>
    <property type="match status" value="1"/>
</dbReference>
<keyword evidence="2" id="KW-1185">Reference proteome</keyword>
<dbReference type="EMBL" id="DS989843">
    <property type="protein sequence ID" value="EDX77653.1"/>
    <property type="molecule type" value="Genomic_DNA"/>
</dbReference>
<protein>
    <submittedName>
        <fullName evidence="1">Uncharacterized protein</fullName>
    </submittedName>
</protein>
<gene>
    <name evidence="1" type="ORF">MC7420_2977</name>
</gene>
<dbReference type="STRING" id="118168.MC7420_2977"/>
<dbReference type="eggNOG" id="COG3221">
    <property type="taxonomic scope" value="Bacteria"/>
</dbReference>
<name>B4VJW3_9CYAN</name>